<accession>A0AAW0DKJ1</accession>
<dbReference type="Pfam" id="PF12937">
    <property type="entry name" value="F-box-like"/>
    <property type="match status" value="1"/>
</dbReference>
<organism evidence="2 3">
    <name type="scientific">Paramarasmius palmivorus</name>
    <dbReference type="NCBI Taxonomy" id="297713"/>
    <lineage>
        <taxon>Eukaryota</taxon>
        <taxon>Fungi</taxon>
        <taxon>Dikarya</taxon>
        <taxon>Basidiomycota</taxon>
        <taxon>Agaricomycotina</taxon>
        <taxon>Agaricomycetes</taxon>
        <taxon>Agaricomycetidae</taxon>
        <taxon>Agaricales</taxon>
        <taxon>Marasmiineae</taxon>
        <taxon>Marasmiaceae</taxon>
        <taxon>Paramarasmius</taxon>
    </lineage>
</organism>
<gene>
    <name evidence="2" type="ORF">VNI00_004558</name>
</gene>
<feature type="domain" description="F-box" evidence="1">
    <location>
        <begin position="32"/>
        <end position="85"/>
    </location>
</feature>
<dbReference type="AlphaFoldDB" id="A0AAW0DKJ1"/>
<evidence type="ECO:0000313" key="2">
    <source>
        <dbReference type="EMBL" id="KAK7051579.1"/>
    </source>
</evidence>
<proteinExistence type="predicted"/>
<keyword evidence="3" id="KW-1185">Reference proteome</keyword>
<dbReference type="SUPFAM" id="SSF52047">
    <property type="entry name" value="RNI-like"/>
    <property type="match status" value="1"/>
</dbReference>
<dbReference type="PANTHER" id="PTHR38926:SF72">
    <property type="entry name" value="IM:7136021-RELATED"/>
    <property type="match status" value="1"/>
</dbReference>
<dbReference type="InterPro" id="IPR001810">
    <property type="entry name" value="F-box_dom"/>
</dbReference>
<dbReference type="Proteomes" id="UP001383192">
    <property type="component" value="Unassembled WGS sequence"/>
</dbReference>
<dbReference type="EMBL" id="JAYKXP010000012">
    <property type="protein sequence ID" value="KAK7051579.1"/>
    <property type="molecule type" value="Genomic_DNA"/>
</dbReference>
<protein>
    <recommendedName>
        <fullName evidence="1">F-box domain-containing protein</fullName>
    </recommendedName>
</protein>
<evidence type="ECO:0000259" key="1">
    <source>
        <dbReference type="Pfam" id="PF12937"/>
    </source>
</evidence>
<name>A0AAW0DKJ1_9AGAR</name>
<evidence type="ECO:0000313" key="3">
    <source>
        <dbReference type="Proteomes" id="UP001383192"/>
    </source>
</evidence>
<dbReference type="Gene3D" id="1.20.1280.50">
    <property type="match status" value="1"/>
</dbReference>
<sequence>MDTVGLGAAKEMADEKALSPNLQNNPDTAVFRLPPDVMVNVFGYCVPSHGSEEAGTSWLSFSHVCRVWRLIALDHGLLWTCIDLRRVALSELMIERSKAAALDIRAPCLYERGSKTKRLLGKLQSQLFRIRNLQLNIGVVEMGLGFLKQLLQPAPCLRSLEVIGHNLILPEDFLAHTAPLLTHLRLEGTYLSWKSPLFFNLTILELCGDGKTNIPAAKQLLDVLRASPHLESLRLAHIFPNRIDRVEDVHFHKLRKLRISGDAAKCSGLLDNLSFPETTALSVDCSVEIEDNVSFKSFIVSHFPRLFLANQSFSTEFQDPCDQARIMKTLFIDLEEQDDVPQVTLDAWNNDVIPIDAFNSYEPSDEVERRLPSPCIHISFVWDRHQDLPNVAEDRDYIFSELPMQSVETLHIRGPNVVDEHNSNSVLRCFRRLALNSSSVKTLILDRGGFSDQFTQVFNLLRTMDTTVSPPVLAFPALHSLALLFRDVMFWQGSPGYPPGRSSFGGLLLETLAFRSQRGQAVKALVAKSCKYLTSEEVAWFEALPVEEFRWID</sequence>
<dbReference type="SUPFAM" id="SSF81383">
    <property type="entry name" value="F-box domain"/>
    <property type="match status" value="1"/>
</dbReference>
<dbReference type="InterPro" id="IPR036047">
    <property type="entry name" value="F-box-like_dom_sf"/>
</dbReference>
<dbReference type="PANTHER" id="PTHR38926">
    <property type="entry name" value="F-BOX DOMAIN CONTAINING PROTEIN, EXPRESSED"/>
    <property type="match status" value="1"/>
</dbReference>
<reference evidence="2 3" key="1">
    <citation type="submission" date="2024-01" db="EMBL/GenBank/DDBJ databases">
        <title>A draft genome for a cacao thread blight-causing isolate of Paramarasmius palmivorus.</title>
        <authorList>
            <person name="Baruah I.K."/>
            <person name="Bukari Y."/>
            <person name="Amoako-Attah I."/>
            <person name="Meinhardt L.W."/>
            <person name="Bailey B.A."/>
            <person name="Cohen S.P."/>
        </authorList>
    </citation>
    <scope>NUCLEOTIDE SEQUENCE [LARGE SCALE GENOMIC DNA]</scope>
    <source>
        <strain evidence="2 3">GH-12</strain>
    </source>
</reference>
<comment type="caution">
    <text evidence="2">The sequence shown here is derived from an EMBL/GenBank/DDBJ whole genome shotgun (WGS) entry which is preliminary data.</text>
</comment>